<evidence type="ECO:0000256" key="4">
    <source>
        <dbReference type="ARBA" id="ARBA00023163"/>
    </source>
</evidence>
<dbReference type="GO" id="GO:0006355">
    <property type="term" value="P:regulation of DNA-templated transcription"/>
    <property type="evidence" value="ECO:0007669"/>
    <property type="project" value="InterPro"/>
</dbReference>
<feature type="DNA-binding region" description="OmpR/PhoB-type" evidence="6">
    <location>
        <begin position="1"/>
        <end position="93"/>
    </location>
</feature>
<name>A0A1H9KSX4_9PSEU</name>
<dbReference type="InterPro" id="IPR019734">
    <property type="entry name" value="TPR_rpt"/>
</dbReference>
<dbReference type="InterPro" id="IPR041617">
    <property type="entry name" value="TPR_MalT"/>
</dbReference>
<comment type="similarity">
    <text evidence="1">Belongs to the AfsR/DnrI/RedD regulatory family.</text>
</comment>
<dbReference type="SMART" id="SM00382">
    <property type="entry name" value="AAA"/>
    <property type="match status" value="1"/>
</dbReference>
<feature type="repeat" description="TPR" evidence="5">
    <location>
        <begin position="692"/>
        <end position="725"/>
    </location>
</feature>
<feature type="domain" description="OmpR/PhoB-type" evidence="7">
    <location>
        <begin position="1"/>
        <end position="93"/>
    </location>
</feature>
<keyword evidence="3 6" id="KW-0238">DNA-binding</keyword>
<sequence length="1017" mass="109225">MAGNGEVRVLGPVEVLVDGVVVGVGAGKLRALVGALAVRAGEAVSTEELVGWLWGDHAPGNPRHTVQIYVMRLRRVLGAESIETTADGYRLMAAVDLTRFERLLERARTAEPAQEADLLRAAEALWRGEPLVDVDIEAVRERVVPRLWELRLAAVERRVELDLAAGRHEVIGELRALTAQHPLRERLWALLVRALSRAGRAGEAMAAYHQVRAVLADQLGVDPGPELRQLFQDMLDEPPAPDPAPATAAHVELPPDLPDFVGRDELVDRVAELLTPRGTAMPIVAVVGPPGVGKTALAVHLAHRLHERFPDGRLLLNLHGYSTRPSTTAEQALAQLLRTLGVAPERVPLEVDAQSNLLRALLADKRTLLVLDNASGAEQVRSLLPSGSGCAVLITSRDEMRGLAVTHGARKVSVGVLTDTEARRLLTEMLGAAVAAEPDAVTGLIEACGALPLALRIAAANVEGSIDSYVRELTRRDRLRALTVIGDVAVSAAFDLSYAALTPEARRLFRQCGLSPTPDVTAESAAVIAGIGEDEAAGLLRVLATSHLIEQTLPGRFQLHDLLRLYAVERAKVEDSAGDCEDVVQRLLNWYVGVAGHAADVLYPEMTRLAAPRATGAFTDNGSALSWLDGERVNIAAVVCHVTTNGPHQPAWLLADALRGYFWVQSDTTSWRASARAGLQAATTAGDVEAMAAMRLSLGTMHASLGDYPSAVEHYDKALATAEEIGSDRLVSSALNNLACTLQDQGALDRAVDCYERALVLQRASGTEARVATMMVNLGSAYWELGRLGEARGMFEEALVVLRRTRSRQAEVEVLDSLARVHLDQGDTDRAIEHAGRALRLAESTGHPRQVAEAHNTLGAATLRVGLPDNALEHHALALAKARDLGFRRAQVSALIGLVDAHRAAGRPEQALELGREALALTDRVGFRGRQGRALVALGRTFLDLGDQDLAGQHARRALEVHRETGHRLGEARALRLLGDVLAVDEPHAADAHWREALALFEDMEVAEAAELAQALG</sequence>
<dbReference type="SMART" id="SM00028">
    <property type="entry name" value="TPR"/>
    <property type="match status" value="7"/>
</dbReference>
<dbReference type="GO" id="GO:0000160">
    <property type="term" value="P:phosphorelay signal transduction system"/>
    <property type="evidence" value="ECO:0007669"/>
    <property type="project" value="InterPro"/>
</dbReference>
<dbReference type="Gene3D" id="1.10.10.10">
    <property type="entry name" value="Winged helix-like DNA-binding domain superfamily/Winged helix DNA-binding domain"/>
    <property type="match status" value="1"/>
</dbReference>
<feature type="repeat" description="TPR" evidence="5">
    <location>
        <begin position="772"/>
        <end position="805"/>
    </location>
</feature>
<gene>
    <name evidence="8" type="ORF">SAMN04487818_101312</name>
</gene>
<dbReference type="Pfam" id="PF17874">
    <property type="entry name" value="TPR_MalT"/>
    <property type="match status" value="1"/>
</dbReference>
<dbReference type="InterPro" id="IPR016032">
    <property type="entry name" value="Sig_transdc_resp-reg_C-effctor"/>
</dbReference>
<keyword evidence="9" id="KW-1185">Reference proteome</keyword>
<dbReference type="InterPro" id="IPR041664">
    <property type="entry name" value="AAA_16"/>
</dbReference>
<keyword evidence="4" id="KW-0804">Transcription</keyword>
<dbReference type="SUPFAM" id="SSF46894">
    <property type="entry name" value="C-terminal effector domain of the bipartite response regulators"/>
    <property type="match status" value="1"/>
</dbReference>
<dbReference type="InterPro" id="IPR011990">
    <property type="entry name" value="TPR-like_helical_dom_sf"/>
</dbReference>
<dbReference type="GO" id="GO:0003677">
    <property type="term" value="F:DNA binding"/>
    <property type="evidence" value="ECO:0007669"/>
    <property type="project" value="UniProtKB-UniRule"/>
</dbReference>
<dbReference type="PANTHER" id="PTHR35807">
    <property type="entry name" value="TRANSCRIPTIONAL REGULATOR REDD-RELATED"/>
    <property type="match status" value="1"/>
</dbReference>
<dbReference type="PANTHER" id="PTHR35807:SF1">
    <property type="entry name" value="TRANSCRIPTIONAL REGULATOR REDD"/>
    <property type="match status" value="1"/>
</dbReference>
<dbReference type="PROSITE" id="PS50005">
    <property type="entry name" value="TPR"/>
    <property type="match status" value="3"/>
</dbReference>
<dbReference type="InterPro" id="IPR027417">
    <property type="entry name" value="P-loop_NTPase"/>
</dbReference>
<keyword evidence="5" id="KW-0802">TPR repeat</keyword>
<dbReference type="PROSITE" id="PS51755">
    <property type="entry name" value="OMPR_PHOB"/>
    <property type="match status" value="1"/>
</dbReference>
<evidence type="ECO:0000256" key="1">
    <source>
        <dbReference type="ARBA" id="ARBA00005820"/>
    </source>
</evidence>
<dbReference type="Pfam" id="PF03704">
    <property type="entry name" value="BTAD"/>
    <property type="match status" value="1"/>
</dbReference>
<dbReference type="InterPro" id="IPR036388">
    <property type="entry name" value="WH-like_DNA-bd_sf"/>
</dbReference>
<dbReference type="AlphaFoldDB" id="A0A1H9KSX4"/>
<evidence type="ECO:0000259" key="7">
    <source>
        <dbReference type="PROSITE" id="PS51755"/>
    </source>
</evidence>
<accession>A0A1H9KSX4</accession>
<evidence type="ECO:0000313" key="8">
    <source>
        <dbReference type="EMBL" id="SER02281.1"/>
    </source>
</evidence>
<feature type="repeat" description="TPR" evidence="5">
    <location>
        <begin position="812"/>
        <end position="845"/>
    </location>
</feature>
<evidence type="ECO:0000256" key="2">
    <source>
        <dbReference type="ARBA" id="ARBA00023015"/>
    </source>
</evidence>
<dbReference type="STRING" id="155974.SAMN04487818_101312"/>
<dbReference type="PRINTS" id="PR00364">
    <property type="entry name" value="DISEASERSIST"/>
</dbReference>
<dbReference type="GO" id="GO:0043531">
    <property type="term" value="F:ADP binding"/>
    <property type="evidence" value="ECO:0007669"/>
    <property type="project" value="InterPro"/>
</dbReference>
<dbReference type="InterPro" id="IPR001867">
    <property type="entry name" value="OmpR/PhoB-type_DNA-bd"/>
</dbReference>
<dbReference type="SUPFAM" id="SSF48452">
    <property type="entry name" value="TPR-like"/>
    <property type="match status" value="4"/>
</dbReference>
<dbReference type="CDD" id="cd15831">
    <property type="entry name" value="BTAD"/>
    <property type="match status" value="1"/>
</dbReference>
<evidence type="ECO:0000256" key="3">
    <source>
        <dbReference type="ARBA" id="ARBA00023125"/>
    </source>
</evidence>
<organism evidence="8 9">
    <name type="scientific">Actinokineospora terrae</name>
    <dbReference type="NCBI Taxonomy" id="155974"/>
    <lineage>
        <taxon>Bacteria</taxon>
        <taxon>Bacillati</taxon>
        <taxon>Actinomycetota</taxon>
        <taxon>Actinomycetes</taxon>
        <taxon>Pseudonocardiales</taxon>
        <taxon>Pseudonocardiaceae</taxon>
        <taxon>Actinokineospora</taxon>
    </lineage>
</organism>
<dbReference type="InterPro" id="IPR003593">
    <property type="entry name" value="AAA+_ATPase"/>
</dbReference>
<dbReference type="InterPro" id="IPR051677">
    <property type="entry name" value="AfsR-DnrI-RedD_regulator"/>
</dbReference>
<dbReference type="SMART" id="SM00862">
    <property type="entry name" value="Trans_reg_C"/>
    <property type="match status" value="1"/>
</dbReference>
<dbReference type="Pfam" id="PF00486">
    <property type="entry name" value="Trans_reg_C"/>
    <property type="match status" value="1"/>
</dbReference>
<evidence type="ECO:0000256" key="6">
    <source>
        <dbReference type="PROSITE-ProRule" id="PRU01091"/>
    </source>
</evidence>
<dbReference type="Pfam" id="PF13191">
    <property type="entry name" value="AAA_16"/>
    <property type="match status" value="1"/>
</dbReference>
<dbReference type="SMART" id="SM01043">
    <property type="entry name" value="BTAD"/>
    <property type="match status" value="1"/>
</dbReference>
<keyword evidence="2" id="KW-0805">Transcription regulation</keyword>
<evidence type="ECO:0000313" key="9">
    <source>
        <dbReference type="Proteomes" id="UP000199051"/>
    </source>
</evidence>
<evidence type="ECO:0000256" key="5">
    <source>
        <dbReference type="PROSITE-ProRule" id="PRU00339"/>
    </source>
</evidence>
<reference evidence="9" key="1">
    <citation type="submission" date="2016-10" db="EMBL/GenBank/DDBJ databases">
        <authorList>
            <person name="Varghese N."/>
            <person name="Submissions S."/>
        </authorList>
    </citation>
    <scope>NUCLEOTIDE SEQUENCE [LARGE SCALE GENOMIC DNA]</scope>
    <source>
        <strain evidence="9">DSM 44260</strain>
    </source>
</reference>
<dbReference type="InterPro" id="IPR005158">
    <property type="entry name" value="BTAD"/>
</dbReference>
<dbReference type="SUPFAM" id="SSF52540">
    <property type="entry name" value="P-loop containing nucleoside triphosphate hydrolases"/>
    <property type="match status" value="1"/>
</dbReference>
<dbReference type="Proteomes" id="UP000199051">
    <property type="component" value="Unassembled WGS sequence"/>
</dbReference>
<proteinExistence type="inferred from homology"/>
<protein>
    <submittedName>
        <fullName evidence="8">DNA-binding transcriptional activator of the SARP family</fullName>
    </submittedName>
</protein>
<dbReference type="Pfam" id="PF13424">
    <property type="entry name" value="TPR_12"/>
    <property type="match status" value="1"/>
</dbReference>
<dbReference type="EMBL" id="FOGI01000001">
    <property type="protein sequence ID" value="SER02281.1"/>
    <property type="molecule type" value="Genomic_DNA"/>
</dbReference>
<dbReference type="Gene3D" id="3.40.50.300">
    <property type="entry name" value="P-loop containing nucleotide triphosphate hydrolases"/>
    <property type="match status" value="1"/>
</dbReference>
<dbReference type="Gene3D" id="1.25.40.10">
    <property type="entry name" value="Tetratricopeptide repeat domain"/>
    <property type="match status" value="3"/>
</dbReference>